<evidence type="ECO:0000256" key="1">
    <source>
        <dbReference type="SAM" id="MobiDB-lite"/>
    </source>
</evidence>
<feature type="non-terminal residue" evidence="2">
    <location>
        <position position="1"/>
    </location>
</feature>
<organism evidence="2">
    <name type="scientific">Tanacetum cinerariifolium</name>
    <name type="common">Dalmatian daisy</name>
    <name type="synonym">Chrysanthemum cinerariifolium</name>
    <dbReference type="NCBI Taxonomy" id="118510"/>
    <lineage>
        <taxon>Eukaryota</taxon>
        <taxon>Viridiplantae</taxon>
        <taxon>Streptophyta</taxon>
        <taxon>Embryophyta</taxon>
        <taxon>Tracheophyta</taxon>
        <taxon>Spermatophyta</taxon>
        <taxon>Magnoliopsida</taxon>
        <taxon>eudicotyledons</taxon>
        <taxon>Gunneridae</taxon>
        <taxon>Pentapetalae</taxon>
        <taxon>asterids</taxon>
        <taxon>campanulids</taxon>
        <taxon>Asterales</taxon>
        <taxon>Asteraceae</taxon>
        <taxon>Asteroideae</taxon>
        <taxon>Anthemideae</taxon>
        <taxon>Anthemidinae</taxon>
        <taxon>Tanacetum</taxon>
    </lineage>
</organism>
<sequence length="94" mass="10502">GTPARRRVRWPRRRRSALGPRWGKVRRKGRARRGSGSRAWVRWPPRHQAAVGGSGRRTPRRAAVARGTLRRATSWGGETPVRLQSSGRGSRGCA</sequence>
<proteinExistence type="predicted"/>
<dbReference type="EMBL" id="BKCJ011809818">
    <property type="protein sequence ID" value="GFD54760.1"/>
    <property type="molecule type" value="Genomic_DNA"/>
</dbReference>
<accession>A0A699X8N1</accession>
<dbReference type="AlphaFoldDB" id="A0A699X8N1"/>
<reference evidence="2" key="1">
    <citation type="journal article" date="2019" name="Sci. Rep.">
        <title>Draft genome of Tanacetum cinerariifolium, the natural source of mosquito coil.</title>
        <authorList>
            <person name="Yamashiro T."/>
            <person name="Shiraishi A."/>
            <person name="Satake H."/>
            <person name="Nakayama K."/>
        </authorList>
    </citation>
    <scope>NUCLEOTIDE SEQUENCE</scope>
</reference>
<feature type="compositionally biased region" description="Basic residues" evidence="1">
    <location>
        <begin position="1"/>
        <end position="16"/>
    </location>
</feature>
<comment type="caution">
    <text evidence="2">The sequence shown here is derived from an EMBL/GenBank/DDBJ whole genome shotgun (WGS) entry which is preliminary data.</text>
</comment>
<evidence type="ECO:0000313" key="2">
    <source>
        <dbReference type="EMBL" id="GFD54760.1"/>
    </source>
</evidence>
<protein>
    <submittedName>
        <fullName evidence="2">Uncharacterized protein</fullName>
    </submittedName>
</protein>
<feature type="compositionally biased region" description="Basic residues" evidence="1">
    <location>
        <begin position="23"/>
        <end position="35"/>
    </location>
</feature>
<name>A0A699X8N1_TANCI</name>
<feature type="region of interest" description="Disordered" evidence="1">
    <location>
        <begin position="1"/>
        <end position="94"/>
    </location>
</feature>
<gene>
    <name evidence="2" type="ORF">Tci_926729</name>
</gene>